<dbReference type="Proteomes" id="UP000821853">
    <property type="component" value="Unassembled WGS sequence"/>
</dbReference>
<dbReference type="AlphaFoldDB" id="A0A9J6H523"/>
<comment type="caution">
    <text evidence="1">The sequence shown here is derived from an EMBL/GenBank/DDBJ whole genome shotgun (WGS) entry which is preliminary data.</text>
</comment>
<dbReference type="VEuPathDB" id="VectorBase:HLOH_050337"/>
<organism evidence="1 2">
    <name type="scientific">Haemaphysalis longicornis</name>
    <name type="common">Bush tick</name>
    <dbReference type="NCBI Taxonomy" id="44386"/>
    <lineage>
        <taxon>Eukaryota</taxon>
        <taxon>Metazoa</taxon>
        <taxon>Ecdysozoa</taxon>
        <taxon>Arthropoda</taxon>
        <taxon>Chelicerata</taxon>
        <taxon>Arachnida</taxon>
        <taxon>Acari</taxon>
        <taxon>Parasitiformes</taxon>
        <taxon>Ixodida</taxon>
        <taxon>Ixodoidea</taxon>
        <taxon>Ixodidae</taxon>
        <taxon>Haemaphysalinae</taxon>
        <taxon>Haemaphysalis</taxon>
    </lineage>
</organism>
<dbReference type="EMBL" id="JABSTR010000303">
    <property type="protein sequence ID" value="KAH9382771.1"/>
    <property type="molecule type" value="Genomic_DNA"/>
</dbReference>
<reference evidence="1 2" key="1">
    <citation type="journal article" date="2020" name="Cell">
        <title>Large-Scale Comparative Analyses of Tick Genomes Elucidate Their Genetic Diversity and Vector Capacities.</title>
        <authorList>
            <consortium name="Tick Genome and Microbiome Consortium (TIGMIC)"/>
            <person name="Jia N."/>
            <person name="Wang J."/>
            <person name="Shi W."/>
            <person name="Du L."/>
            <person name="Sun Y."/>
            <person name="Zhan W."/>
            <person name="Jiang J.F."/>
            <person name="Wang Q."/>
            <person name="Zhang B."/>
            <person name="Ji P."/>
            <person name="Bell-Sakyi L."/>
            <person name="Cui X.M."/>
            <person name="Yuan T.T."/>
            <person name="Jiang B.G."/>
            <person name="Yang W.F."/>
            <person name="Lam T.T."/>
            <person name="Chang Q.C."/>
            <person name="Ding S.J."/>
            <person name="Wang X.J."/>
            <person name="Zhu J.G."/>
            <person name="Ruan X.D."/>
            <person name="Zhao L."/>
            <person name="Wei J.T."/>
            <person name="Ye R.Z."/>
            <person name="Que T.C."/>
            <person name="Du C.H."/>
            <person name="Zhou Y.H."/>
            <person name="Cheng J.X."/>
            <person name="Dai P.F."/>
            <person name="Guo W.B."/>
            <person name="Han X.H."/>
            <person name="Huang E.J."/>
            <person name="Li L.F."/>
            <person name="Wei W."/>
            <person name="Gao Y.C."/>
            <person name="Liu J.Z."/>
            <person name="Shao H.Z."/>
            <person name="Wang X."/>
            <person name="Wang C.C."/>
            <person name="Yang T.C."/>
            <person name="Huo Q.B."/>
            <person name="Li W."/>
            <person name="Chen H.Y."/>
            <person name="Chen S.E."/>
            <person name="Zhou L.G."/>
            <person name="Ni X.B."/>
            <person name="Tian J.H."/>
            <person name="Sheng Y."/>
            <person name="Liu T."/>
            <person name="Pan Y.S."/>
            <person name="Xia L.Y."/>
            <person name="Li J."/>
            <person name="Zhao F."/>
            <person name="Cao W.C."/>
        </authorList>
    </citation>
    <scope>NUCLEOTIDE SEQUENCE [LARGE SCALE GENOMIC DNA]</scope>
    <source>
        <strain evidence="1">HaeL-2018</strain>
    </source>
</reference>
<evidence type="ECO:0000313" key="1">
    <source>
        <dbReference type="EMBL" id="KAH9382771.1"/>
    </source>
</evidence>
<keyword evidence="2" id="KW-1185">Reference proteome</keyword>
<gene>
    <name evidence="1" type="ORF">HPB48_023330</name>
</gene>
<protein>
    <submittedName>
        <fullName evidence="1">Uncharacterized protein</fullName>
    </submittedName>
</protein>
<dbReference type="OrthoDB" id="6515318at2759"/>
<evidence type="ECO:0000313" key="2">
    <source>
        <dbReference type="Proteomes" id="UP000821853"/>
    </source>
</evidence>
<proteinExistence type="predicted"/>
<name>A0A9J6H523_HAELO</name>
<sequence length="106" mass="12312">MARRLPTIRLAGISLLRVKELKVLGVVLDPWFTCMPDLKTKIEVVVLKITAFNMHYKFPPDSLRRLYVQLVEPVITYASPAWWSPSRIPFTSKADSNQFSAFRYLR</sequence>
<accession>A0A9J6H523</accession>